<protein>
    <submittedName>
        <fullName evidence="1">Uncharacterized protein</fullName>
    </submittedName>
</protein>
<accession>A0A0B1RU04</accession>
<sequence length="41" mass="4971">MQMAKNMSRCYQPQRRQSHHYQSLLLSFSLFPGKIRFLNKV</sequence>
<organism evidence="1 2">
    <name type="scientific">Oesophagostomum dentatum</name>
    <name type="common">Nodular worm</name>
    <dbReference type="NCBI Taxonomy" id="61180"/>
    <lineage>
        <taxon>Eukaryota</taxon>
        <taxon>Metazoa</taxon>
        <taxon>Ecdysozoa</taxon>
        <taxon>Nematoda</taxon>
        <taxon>Chromadorea</taxon>
        <taxon>Rhabditida</taxon>
        <taxon>Rhabditina</taxon>
        <taxon>Rhabditomorpha</taxon>
        <taxon>Strongyloidea</taxon>
        <taxon>Strongylidae</taxon>
        <taxon>Oesophagostomum</taxon>
    </lineage>
</organism>
<evidence type="ECO:0000313" key="1">
    <source>
        <dbReference type="EMBL" id="KHJ76139.1"/>
    </source>
</evidence>
<evidence type="ECO:0000313" key="2">
    <source>
        <dbReference type="Proteomes" id="UP000053660"/>
    </source>
</evidence>
<name>A0A0B1RU04_OESDE</name>
<dbReference type="AlphaFoldDB" id="A0A0B1RU04"/>
<gene>
    <name evidence="1" type="ORF">OESDEN_24242</name>
</gene>
<dbReference type="EMBL" id="KN612053">
    <property type="protein sequence ID" value="KHJ76139.1"/>
    <property type="molecule type" value="Genomic_DNA"/>
</dbReference>
<dbReference type="Proteomes" id="UP000053660">
    <property type="component" value="Unassembled WGS sequence"/>
</dbReference>
<proteinExistence type="predicted"/>
<reference evidence="1 2" key="1">
    <citation type="submission" date="2014-03" db="EMBL/GenBank/DDBJ databases">
        <title>Draft genome of the hookworm Oesophagostomum dentatum.</title>
        <authorList>
            <person name="Mitreva M."/>
        </authorList>
    </citation>
    <scope>NUCLEOTIDE SEQUENCE [LARGE SCALE GENOMIC DNA]</scope>
    <source>
        <strain evidence="1 2">OD-Hann</strain>
    </source>
</reference>
<keyword evidence="2" id="KW-1185">Reference proteome</keyword>